<dbReference type="Proteomes" id="UP000036873">
    <property type="component" value="Unassembled WGS sequence"/>
</dbReference>
<dbReference type="STRING" id="52689.AKG39_00135"/>
<comment type="caution">
    <text evidence="2">The sequence shown here is derived from an EMBL/GenBank/DDBJ whole genome shotgun (WGS) entry which is preliminary data.</text>
</comment>
<dbReference type="AlphaFoldDB" id="A0A0L6U4Z6"/>
<protein>
    <recommendedName>
        <fullName evidence="1">MobA-like NTP transferase domain-containing protein</fullName>
    </recommendedName>
</protein>
<dbReference type="SUPFAM" id="SSF53448">
    <property type="entry name" value="Nucleotide-diphospho-sugar transferases"/>
    <property type="match status" value="1"/>
</dbReference>
<organism evidence="2 3">
    <name type="scientific">Acetobacterium bakii</name>
    <dbReference type="NCBI Taxonomy" id="52689"/>
    <lineage>
        <taxon>Bacteria</taxon>
        <taxon>Bacillati</taxon>
        <taxon>Bacillota</taxon>
        <taxon>Clostridia</taxon>
        <taxon>Eubacteriales</taxon>
        <taxon>Eubacteriaceae</taxon>
        <taxon>Acetobacterium</taxon>
    </lineage>
</organism>
<dbReference type="InterPro" id="IPR025877">
    <property type="entry name" value="MobA-like_NTP_Trfase"/>
</dbReference>
<evidence type="ECO:0000313" key="2">
    <source>
        <dbReference type="EMBL" id="KNZ43606.1"/>
    </source>
</evidence>
<evidence type="ECO:0000313" key="3">
    <source>
        <dbReference type="Proteomes" id="UP000036873"/>
    </source>
</evidence>
<dbReference type="InterPro" id="IPR029044">
    <property type="entry name" value="Nucleotide-diphossugar_trans"/>
</dbReference>
<dbReference type="RefSeq" id="WP_050738329.1">
    <property type="nucleotide sequence ID" value="NZ_LGYO01000001.1"/>
</dbReference>
<accession>A0A0L6U4Z6</accession>
<dbReference type="OrthoDB" id="9797742at2"/>
<dbReference type="CDD" id="cd04182">
    <property type="entry name" value="GT_2_like_f"/>
    <property type="match status" value="1"/>
</dbReference>
<reference evidence="3" key="1">
    <citation type="submission" date="2015-07" db="EMBL/GenBank/DDBJ databases">
        <title>Draft genome sequence of Acetobacterium bakii DSM 8293, a potential psychrophilic chemical producer through syngas fermentation.</title>
        <authorList>
            <person name="Song Y."/>
            <person name="Hwang S."/>
            <person name="Cho B.-K."/>
        </authorList>
    </citation>
    <scope>NUCLEOTIDE SEQUENCE [LARGE SCALE GENOMIC DNA]</scope>
    <source>
        <strain evidence="3">DSM 8239</strain>
    </source>
</reference>
<dbReference type="PANTHER" id="PTHR43777:SF1">
    <property type="entry name" value="MOLYBDENUM COFACTOR CYTIDYLYLTRANSFERASE"/>
    <property type="match status" value="1"/>
</dbReference>
<proteinExistence type="predicted"/>
<gene>
    <name evidence="2" type="ORF">AKG39_00135</name>
</gene>
<feature type="domain" description="MobA-like NTP transferase" evidence="1">
    <location>
        <begin position="4"/>
        <end position="164"/>
    </location>
</feature>
<dbReference type="Pfam" id="PF12804">
    <property type="entry name" value="NTP_transf_3"/>
    <property type="match status" value="1"/>
</dbReference>
<dbReference type="GO" id="GO:0016779">
    <property type="term" value="F:nucleotidyltransferase activity"/>
    <property type="evidence" value="ECO:0007669"/>
    <property type="project" value="UniProtKB-ARBA"/>
</dbReference>
<keyword evidence="3" id="KW-1185">Reference proteome</keyword>
<evidence type="ECO:0000259" key="1">
    <source>
        <dbReference type="Pfam" id="PF12804"/>
    </source>
</evidence>
<sequence>MLAGIVLAAGLSSRMGAEKMLLPFGEGTVLEAAISRIPNDVLDQLLVVTRQEIWDAVELPQITSFILNRSPEKGQAESLQLGIAYLRSNFSYCQGILIFLGDHPLTNPRLICDVVRILEENPKAIVLPEYHGIIGHPVAFGSKWFSYLENQNGDMGGRRLIVEYPEAVIRIPGDETCIMDMDSKADYRRILNYAEKYQ</sequence>
<dbReference type="Gene3D" id="3.90.550.10">
    <property type="entry name" value="Spore Coat Polysaccharide Biosynthesis Protein SpsA, Chain A"/>
    <property type="match status" value="1"/>
</dbReference>
<dbReference type="PANTHER" id="PTHR43777">
    <property type="entry name" value="MOLYBDENUM COFACTOR CYTIDYLYLTRANSFERASE"/>
    <property type="match status" value="1"/>
</dbReference>
<dbReference type="EMBL" id="LGYO01000001">
    <property type="protein sequence ID" value="KNZ43606.1"/>
    <property type="molecule type" value="Genomic_DNA"/>
</dbReference>
<name>A0A0L6U4Z6_9FIRM</name>